<name>A0A6S8ZDA1_9STRA</name>
<dbReference type="InterPro" id="IPR000629">
    <property type="entry name" value="RNA-helicase_DEAD-box_CS"/>
</dbReference>
<evidence type="ECO:0000256" key="3">
    <source>
        <dbReference type="ARBA" id="ARBA00022801"/>
    </source>
</evidence>
<evidence type="ECO:0000259" key="8">
    <source>
        <dbReference type="PROSITE" id="PS51194"/>
    </source>
</evidence>
<dbReference type="InterPro" id="IPR011545">
    <property type="entry name" value="DEAD/DEAH_box_helicase_dom"/>
</dbReference>
<evidence type="ECO:0000256" key="6">
    <source>
        <dbReference type="RuleBase" id="RU000492"/>
    </source>
</evidence>
<evidence type="ECO:0000256" key="1">
    <source>
        <dbReference type="ARBA" id="ARBA00012552"/>
    </source>
</evidence>
<dbReference type="InterPro" id="IPR014001">
    <property type="entry name" value="Helicase_ATP-bd"/>
</dbReference>
<protein>
    <recommendedName>
        <fullName evidence="1">RNA helicase</fullName>
        <ecNumber evidence="1">3.6.4.13</ecNumber>
    </recommendedName>
</protein>
<evidence type="ECO:0000256" key="5">
    <source>
        <dbReference type="ARBA" id="ARBA00022840"/>
    </source>
</evidence>
<dbReference type="GO" id="GO:0003676">
    <property type="term" value="F:nucleic acid binding"/>
    <property type="evidence" value="ECO:0007669"/>
    <property type="project" value="InterPro"/>
</dbReference>
<dbReference type="Pfam" id="PF00271">
    <property type="entry name" value="Helicase_C"/>
    <property type="match status" value="1"/>
</dbReference>
<dbReference type="EC" id="3.6.4.13" evidence="1"/>
<keyword evidence="4 6" id="KW-0347">Helicase</keyword>
<dbReference type="PANTHER" id="PTHR47958">
    <property type="entry name" value="ATP-DEPENDENT RNA HELICASE DBP3"/>
    <property type="match status" value="1"/>
</dbReference>
<evidence type="ECO:0000313" key="10">
    <source>
        <dbReference type="EMBL" id="CAE0475727.1"/>
    </source>
</evidence>
<dbReference type="Pfam" id="PF00270">
    <property type="entry name" value="DEAD"/>
    <property type="match status" value="1"/>
</dbReference>
<keyword evidence="5 6" id="KW-0067">ATP-binding</keyword>
<dbReference type="GO" id="GO:0003724">
    <property type="term" value="F:RNA helicase activity"/>
    <property type="evidence" value="ECO:0007669"/>
    <property type="project" value="UniProtKB-EC"/>
</dbReference>
<dbReference type="SMART" id="SM00490">
    <property type="entry name" value="HELICc"/>
    <property type="match status" value="1"/>
</dbReference>
<keyword evidence="2 6" id="KW-0547">Nucleotide-binding</keyword>
<dbReference type="GO" id="GO:0016787">
    <property type="term" value="F:hydrolase activity"/>
    <property type="evidence" value="ECO:0007669"/>
    <property type="project" value="UniProtKB-KW"/>
</dbReference>
<sequence length="344" mass="37835">MIYSHSFLVSKLPRDYSTSIPSHNSLDACIVGGQPIQKQAMELRGGVHVVLVGTPGRLNDCLEEAYLVLNQCSYSVLDEADRMIDLRFAPQIESILDAMGGLLKSENEKEAYDQELKDLRQISEHVPTHRLTAMFSATMPAEVQRIARKYLRHPAVVSIGGPGGGGKNKRIDQRVLFLSSPGMKEKALREVLQKTRNSDKIIVFVNEKKHTEGVSRSIERMGRRTVVLHGGKSQDQREENLAMFKRGEVILVATDVAGRGLDIPNVKHVINYDVPSRSIDSYCHRIGRTARAGATGIATSFITDQDEGIMAPLKNLLESMGAPVPDRLARHPAAASAGGRSIIH</sequence>
<evidence type="ECO:0000313" key="9">
    <source>
        <dbReference type="EMBL" id="CAE0475725.1"/>
    </source>
</evidence>
<feature type="domain" description="Helicase C-terminal" evidence="8">
    <location>
        <begin position="187"/>
        <end position="336"/>
    </location>
</feature>
<proteinExistence type="inferred from homology"/>
<dbReference type="PROSITE" id="PS51192">
    <property type="entry name" value="HELICASE_ATP_BIND_1"/>
    <property type="match status" value="1"/>
</dbReference>
<dbReference type="CDD" id="cd18787">
    <property type="entry name" value="SF2_C_DEAD"/>
    <property type="match status" value="1"/>
</dbReference>
<dbReference type="Gene3D" id="3.40.50.300">
    <property type="entry name" value="P-loop containing nucleotide triphosphate hydrolases"/>
    <property type="match status" value="2"/>
</dbReference>
<dbReference type="GO" id="GO:0005524">
    <property type="term" value="F:ATP binding"/>
    <property type="evidence" value="ECO:0007669"/>
    <property type="project" value="UniProtKB-KW"/>
</dbReference>
<dbReference type="EMBL" id="HBIO01026817">
    <property type="protein sequence ID" value="CAE0475725.1"/>
    <property type="molecule type" value="Transcribed_RNA"/>
</dbReference>
<dbReference type="PROSITE" id="PS00039">
    <property type="entry name" value="DEAD_ATP_HELICASE"/>
    <property type="match status" value="1"/>
</dbReference>
<dbReference type="EMBL" id="HBIO01026819">
    <property type="protein sequence ID" value="CAE0475727.1"/>
    <property type="molecule type" value="Transcribed_RNA"/>
</dbReference>
<evidence type="ECO:0000259" key="7">
    <source>
        <dbReference type="PROSITE" id="PS51192"/>
    </source>
</evidence>
<feature type="domain" description="Helicase ATP-binding" evidence="7">
    <location>
        <begin position="1"/>
        <end position="157"/>
    </location>
</feature>
<dbReference type="AlphaFoldDB" id="A0A6S8ZDA1"/>
<dbReference type="InterPro" id="IPR027417">
    <property type="entry name" value="P-loop_NTPase"/>
</dbReference>
<reference evidence="9" key="1">
    <citation type="submission" date="2021-01" db="EMBL/GenBank/DDBJ databases">
        <authorList>
            <person name="Corre E."/>
            <person name="Pelletier E."/>
            <person name="Niang G."/>
            <person name="Scheremetjew M."/>
            <person name="Finn R."/>
            <person name="Kale V."/>
            <person name="Holt S."/>
            <person name="Cochrane G."/>
            <person name="Meng A."/>
            <person name="Brown T."/>
            <person name="Cohen L."/>
        </authorList>
    </citation>
    <scope>NUCLEOTIDE SEQUENCE</scope>
    <source>
        <strain evidence="9">MM31A-1</strain>
    </source>
</reference>
<evidence type="ECO:0000256" key="2">
    <source>
        <dbReference type="ARBA" id="ARBA00022741"/>
    </source>
</evidence>
<gene>
    <name evidence="9" type="ORF">CDEB00056_LOCUS20578</name>
    <name evidence="10" type="ORF">CDEB00056_LOCUS20580</name>
</gene>
<dbReference type="SUPFAM" id="SSF52540">
    <property type="entry name" value="P-loop containing nucleoside triphosphate hydrolases"/>
    <property type="match status" value="1"/>
</dbReference>
<organism evidence="9">
    <name type="scientific">Chaetoceros debilis</name>
    <dbReference type="NCBI Taxonomy" id="122233"/>
    <lineage>
        <taxon>Eukaryota</taxon>
        <taxon>Sar</taxon>
        <taxon>Stramenopiles</taxon>
        <taxon>Ochrophyta</taxon>
        <taxon>Bacillariophyta</taxon>
        <taxon>Coscinodiscophyceae</taxon>
        <taxon>Chaetocerotophycidae</taxon>
        <taxon>Chaetocerotales</taxon>
        <taxon>Chaetocerotaceae</taxon>
        <taxon>Chaetoceros</taxon>
    </lineage>
</organism>
<keyword evidence="3 6" id="KW-0378">Hydrolase</keyword>
<comment type="similarity">
    <text evidence="6">Belongs to the DEAD box helicase family.</text>
</comment>
<accession>A0A6S8ZDA1</accession>
<dbReference type="PROSITE" id="PS51194">
    <property type="entry name" value="HELICASE_CTER"/>
    <property type="match status" value="1"/>
</dbReference>
<evidence type="ECO:0000256" key="4">
    <source>
        <dbReference type="ARBA" id="ARBA00022806"/>
    </source>
</evidence>
<dbReference type="InterPro" id="IPR001650">
    <property type="entry name" value="Helicase_C-like"/>
</dbReference>